<reference evidence="5 6" key="1">
    <citation type="journal article" date="2013" name="Genome Announc.">
        <title>Draft Genome Sequence of a Hexachlorocyclohexane-Degrading Bacterium, Sphingobium baderi Strain LL03T.</title>
        <authorList>
            <person name="Kaur J."/>
            <person name="Verma H."/>
            <person name="Tripathi C."/>
            <person name="Khurana J.P."/>
            <person name="Lal R."/>
        </authorList>
    </citation>
    <scope>NUCLEOTIDE SEQUENCE [LARGE SCALE GENOMIC DNA]</scope>
    <source>
        <strain evidence="5 6">LL03</strain>
    </source>
</reference>
<dbReference type="PANTHER" id="PTHR46796">
    <property type="entry name" value="HTH-TYPE TRANSCRIPTIONAL ACTIVATOR RHAS-RELATED"/>
    <property type="match status" value="1"/>
</dbReference>
<gene>
    <name evidence="5" type="ORF">L485_01755</name>
</gene>
<evidence type="ECO:0000256" key="1">
    <source>
        <dbReference type="ARBA" id="ARBA00023015"/>
    </source>
</evidence>
<dbReference type="Pfam" id="PF12833">
    <property type="entry name" value="HTH_18"/>
    <property type="match status" value="1"/>
</dbReference>
<feature type="domain" description="HTH araC/xylS-type" evidence="4">
    <location>
        <begin position="33"/>
        <end position="134"/>
    </location>
</feature>
<dbReference type="eggNOG" id="COG2207">
    <property type="taxonomic scope" value="Bacteria"/>
</dbReference>
<dbReference type="PANTHER" id="PTHR46796:SF6">
    <property type="entry name" value="ARAC SUBFAMILY"/>
    <property type="match status" value="1"/>
</dbReference>
<dbReference type="PROSITE" id="PS01124">
    <property type="entry name" value="HTH_ARAC_FAMILY_2"/>
    <property type="match status" value="1"/>
</dbReference>
<dbReference type="GO" id="GO:0003700">
    <property type="term" value="F:DNA-binding transcription factor activity"/>
    <property type="evidence" value="ECO:0007669"/>
    <property type="project" value="InterPro"/>
</dbReference>
<comment type="caution">
    <text evidence="5">The sequence shown here is derived from an EMBL/GenBank/DDBJ whole genome shotgun (WGS) entry which is preliminary data.</text>
</comment>
<dbReference type="PRINTS" id="PR00032">
    <property type="entry name" value="HTHARAC"/>
</dbReference>
<dbReference type="Proteomes" id="UP000015524">
    <property type="component" value="Unassembled WGS sequence"/>
</dbReference>
<dbReference type="InterPro" id="IPR020449">
    <property type="entry name" value="Tscrpt_reg_AraC-type_HTH"/>
</dbReference>
<evidence type="ECO:0000256" key="2">
    <source>
        <dbReference type="ARBA" id="ARBA00023125"/>
    </source>
</evidence>
<dbReference type="PATRIC" id="fig|1114964.3.peg.327"/>
<dbReference type="GO" id="GO:0043565">
    <property type="term" value="F:sequence-specific DNA binding"/>
    <property type="evidence" value="ECO:0007669"/>
    <property type="project" value="InterPro"/>
</dbReference>
<organism evidence="5 6">
    <name type="scientific">Sphingobium baderi LL03</name>
    <dbReference type="NCBI Taxonomy" id="1114964"/>
    <lineage>
        <taxon>Bacteria</taxon>
        <taxon>Pseudomonadati</taxon>
        <taxon>Pseudomonadota</taxon>
        <taxon>Alphaproteobacteria</taxon>
        <taxon>Sphingomonadales</taxon>
        <taxon>Sphingomonadaceae</taxon>
        <taxon>Sphingobium</taxon>
    </lineage>
</organism>
<proteinExistence type="predicted"/>
<dbReference type="InterPro" id="IPR018060">
    <property type="entry name" value="HTH_AraC"/>
</dbReference>
<sequence length="137" mass="14997">MIEALCTQIAILLRRHLDNPQSEAHSDGAHLGAAQIRSIEDMLDCAGPTPSLAQMAEHCGMSPRHFGRLFRLACGLSVTEFAIKRRVEKAKALLGETAMPIKQVAWECGFQTAGAFSSAFRRATGLQPSAYRNARRM</sequence>
<accession>T0GYX2</accession>
<dbReference type="SUPFAM" id="SSF46689">
    <property type="entry name" value="Homeodomain-like"/>
    <property type="match status" value="2"/>
</dbReference>
<evidence type="ECO:0000256" key="3">
    <source>
        <dbReference type="ARBA" id="ARBA00023163"/>
    </source>
</evidence>
<keyword evidence="6" id="KW-1185">Reference proteome</keyword>
<evidence type="ECO:0000259" key="4">
    <source>
        <dbReference type="PROSITE" id="PS01124"/>
    </source>
</evidence>
<dbReference type="InterPro" id="IPR009057">
    <property type="entry name" value="Homeodomain-like_sf"/>
</dbReference>
<dbReference type="Gene3D" id="1.10.10.60">
    <property type="entry name" value="Homeodomain-like"/>
    <property type="match status" value="2"/>
</dbReference>
<dbReference type="EMBL" id="ATIB01000020">
    <property type="protein sequence ID" value="EQB05892.1"/>
    <property type="molecule type" value="Genomic_DNA"/>
</dbReference>
<keyword evidence="1" id="KW-0805">Transcription regulation</keyword>
<dbReference type="SMART" id="SM00342">
    <property type="entry name" value="HTH_ARAC"/>
    <property type="match status" value="1"/>
</dbReference>
<evidence type="ECO:0000313" key="6">
    <source>
        <dbReference type="Proteomes" id="UP000015524"/>
    </source>
</evidence>
<dbReference type="InterPro" id="IPR050204">
    <property type="entry name" value="AraC_XylS_family_regulators"/>
</dbReference>
<keyword evidence="3" id="KW-0804">Transcription</keyword>
<protein>
    <recommendedName>
        <fullName evidence="4">HTH araC/xylS-type domain-containing protein</fullName>
    </recommendedName>
</protein>
<name>T0GYX2_9SPHN</name>
<dbReference type="OrthoDB" id="7508028at2"/>
<dbReference type="AlphaFoldDB" id="T0GYX2"/>
<evidence type="ECO:0000313" key="5">
    <source>
        <dbReference type="EMBL" id="EQB05892.1"/>
    </source>
</evidence>
<keyword evidence="2" id="KW-0238">DNA-binding</keyword>